<keyword evidence="3" id="KW-1185">Reference proteome</keyword>
<sequence>MESPLSGTDSSDEDIGNAGRDGVYPDREVSAGCEKKSHVDTGTAEQECRMNIETAEQENRMNAETASVFYKRKT</sequence>
<evidence type="ECO:0000313" key="2">
    <source>
        <dbReference type="EMBL" id="PIN98092.1"/>
    </source>
</evidence>
<dbReference type="Proteomes" id="UP000228934">
    <property type="component" value="Unassembled WGS sequence"/>
</dbReference>
<dbReference type="EMBL" id="KV923439">
    <property type="protein sequence ID" value="PIN98092.1"/>
    <property type="molecule type" value="Genomic_DNA"/>
</dbReference>
<name>A0A2G9P561_AQUCT</name>
<organism evidence="2 3">
    <name type="scientific">Aquarana catesbeiana</name>
    <name type="common">American bullfrog</name>
    <name type="synonym">Rana catesbeiana</name>
    <dbReference type="NCBI Taxonomy" id="8400"/>
    <lineage>
        <taxon>Eukaryota</taxon>
        <taxon>Metazoa</taxon>
        <taxon>Chordata</taxon>
        <taxon>Craniata</taxon>
        <taxon>Vertebrata</taxon>
        <taxon>Euteleostomi</taxon>
        <taxon>Amphibia</taxon>
        <taxon>Batrachia</taxon>
        <taxon>Anura</taxon>
        <taxon>Neobatrachia</taxon>
        <taxon>Ranoidea</taxon>
        <taxon>Ranidae</taxon>
        <taxon>Aquarana</taxon>
    </lineage>
</organism>
<evidence type="ECO:0000256" key="1">
    <source>
        <dbReference type="SAM" id="MobiDB-lite"/>
    </source>
</evidence>
<proteinExistence type="predicted"/>
<evidence type="ECO:0000313" key="3">
    <source>
        <dbReference type="Proteomes" id="UP000228934"/>
    </source>
</evidence>
<accession>A0A2G9P561</accession>
<protein>
    <submittedName>
        <fullName evidence="2">Uncharacterized protein</fullName>
    </submittedName>
</protein>
<dbReference type="AlphaFoldDB" id="A0A2G9P561"/>
<feature type="compositionally biased region" description="Basic and acidic residues" evidence="1">
    <location>
        <begin position="23"/>
        <end position="39"/>
    </location>
</feature>
<feature type="region of interest" description="Disordered" evidence="1">
    <location>
        <begin position="1"/>
        <end position="44"/>
    </location>
</feature>
<reference evidence="3" key="1">
    <citation type="journal article" date="2017" name="Nat. Commun.">
        <title>The North American bullfrog draft genome provides insight into hormonal regulation of long noncoding RNA.</title>
        <authorList>
            <person name="Hammond S.A."/>
            <person name="Warren R.L."/>
            <person name="Vandervalk B.P."/>
            <person name="Kucuk E."/>
            <person name="Khan H."/>
            <person name="Gibb E.A."/>
            <person name="Pandoh P."/>
            <person name="Kirk H."/>
            <person name="Zhao Y."/>
            <person name="Jones M."/>
            <person name="Mungall A.J."/>
            <person name="Coope R."/>
            <person name="Pleasance S."/>
            <person name="Moore R.A."/>
            <person name="Holt R.A."/>
            <person name="Round J.M."/>
            <person name="Ohora S."/>
            <person name="Walle B.V."/>
            <person name="Veldhoen N."/>
            <person name="Helbing C.C."/>
            <person name="Birol I."/>
        </authorList>
    </citation>
    <scope>NUCLEOTIDE SEQUENCE [LARGE SCALE GENOMIC DNA]</scope>
</reference>
<gene>
    <name evidence="2" type="ORF">AB205_0147520</name>
</gene>